<feature type="transmembrane region" description="Helical" evidence="1">
    <location>
        <begin position="17"/>
        <end position="33"/>
    </location>
</feature>
<evidence type="ECO:0000313" key="3">
    <source>
        <dbReference type="Proteomes" id="UP000616885"/>
    </source>
</evidence>
<dbReference type="EMBL" id="JADCTT010000009">
    <property type="protein sequence ID" value="KAF9748071.1"/>
    <property type="molecule type" value="Genomic_DNA"/>
</dbReference>
<gene>
    <name evidence="2" type="ORF">IM811_017576</name>
</gene>
<feature type="transmembrane region" description="Helical" evidence="1">
    <location>
        <begin position="258"/>
        <end position="276"/>
    </location>
</feature>
<sequence length="280" mass="30542">MSSIAYLSNAIEPFIDIPFNSWLTLILSFAYVCAIRSPRLLLLAVLGASTTIALFDKTSTAVQMIKVVALLPLGLGSVLAYQTMSRSFKIRHLSVFTAYINFAVYGNIVMMLGTPTGGTFRGLCSKVACLALFIWVVQQGYRVGFKTVRLHDNLFVFTAVSKSWIFAHAIYRFILLTLPCFGSGRRHRLMEFYSLGLTFALSLATGLPFEHCFGMADTLTAPAAAGWSAIATTFDLIPRDTRKNEDLVAKTLGAGGDLYLSGVLLAVAAFACYKIGTGRR</sequence>
<evidence type="ECO:0000313" key="2">
    <source>
        <dbReference type="EMBL" id="KAF9748071.1"/>
    </source>
</evidence>
<comment type="caution">
    <text evidence="2">The sequence shown here is derived from an EMBL/GenBank/DDBJ whole genome shotgun (WGS) entry which is preliminary data.</text>
</comment>
<protein>
    <submittedName>
        <fullName evidence="2">Uncharacterized protein</fullName>
    </submittedName>
</protein>
<organism evidence="2 3">
    <name type="scientific">Bionectria ochroleuca</name>
    <name type="common">Gliocladium roseum</name>
    <dbReference type="NCBI Taxonomy" id="29856"/>
    <lineage>
        <taxon>Eukaryota</taxon>
        <taxon>Fungi</taxon>
        <taxon>Dikarya</taxon>
        <taxon>Ascomycota</taxon>
        <taxon>Pezizomycotina</taxon>
        <taxon>Sordariomycetes</taxon>
        <taxon>Hypocreomycetidae</taxon>
        <taxon>Hypocreales</taxon>
        <taxon>Bionectriaceae</taxon>
        <taxon>Clonostachys</taxon>
    </lineage>
</organism>
<feature type="transmembrane region" description="Helical" evidence="1">
    <location>
        <begin position="40"/>
        <end position="55"/>
    </location>
</feature>
<proteinExistence type="predicted"/>
<feature type="transmembrane region" description="Helical" evidence="1">
    <location>
        <begin position="61"/>
        <end position="81"/>
    </location>
</feature>
<feature type="transmembrane region" description="Helical" evidence="1">
    <location>
        <begin position="93"/>
        <end position="113"/>
    </location>
</feature>
<feature type="transmembrane region" description="Helical" evidence="1">
    <location>
        <begin position="192"/>
        <end position="209"/>
    </location>
</feature>
<keyword evidence="1" id="KW-0472">Membrane</keyword>
<dbReference type="AlphaFoldDB" id="A0A8H7K6Q9"/>
<keyword evidence="1" id="KW-1133">Transmembrane helix</keyword>
<name>A0A8H7K6Q9_BIOOC</name>
<evidence type="ECO:0000256" key="1">
    <source>
        <dbReference type="SAM" id="Phobius"/>
    </source>
</evidence>
<accession>A0A8H7K6Q9</accession>
<dbReference type="Proteomes" id="UP000616885">
    <property type="component" value="Unassembled WGS sequence"/>
</dbReference>
<keyword evidence="1" id="KW-0812">Transmembrane</keyword>
<reference evidence="2" key="1">
    <citation type="submission" date="2020-10" db="EMBL/GenBank/DDBJ databases">
        <title>High-Quality Genome Resource of Clonostachys rosea strain S41 by Oxford Nanopore Long-Read Sequencing.</title>
        <authorList>
            <person name="Wang H."/>
        </authorList>
    </citation>
    <scope>NUCLEOTIDE SEQUENCE</scope>
    <source>
        <strain evidence="2">S41</strain>
    </source>
</reference>